<name>A0A0S4LCI7_9BACT</name>
<reference evidence="2" key="1">
    <citation type="submission" date="2015-10" db="EMBL/GenBank/DDBJ databases">
        <authorList>
            <person name="Luecker S."/>
            <person name="Luecker S."/>
        </authorList>
    </citation>
    <scope>NUCLEOTIDE SEQUENCE [LARGE SCALE GENOMIC DNA]</scope>
</reference>
<dbReference type="EMBL" id="CZPZ01000011">
    <property type="protein sequence ID" value="CUS34895.1"/>
    <property type="molecule type" value="Genomic_DNA"/>
</dbReference>
<protein>
    <submittedName>
        <fullName evidence="1">Uncharacterized protein</fullName>
    </submittedName>
</protein>
<organism evidence="1 2">
    <name type="scientific">Candidatus Nitrospira nitrificans</name>
    <dbReference type="NCBI Taxonomy" id="1742973"/>
    <lineage>
        <taxon>Bacteria</taxon>
        <taxon>Pseudomonadati</taxon>
        <taxon>Nitrospirota</taxon>
        <taxon>Nitrospiria</taxon>
        <taxon>Nitrospirales</taxon>
        <taxon>Nitrospiraceae</taxon>
        <taxon>Nitrospira</taxon>
    </lineage>
</organism>
<dbReference type="AlphaFoldDB" id="A0A0S4LCI7"/>
<accession>A0A0S4LCI7</accession>
<dbReference type="Proteomes" id="UP000198736">
    <property type="component" value="Unassembled WGS sequence"/>
</dbReference>
<proteinExistence type="predicted"/>
<gene>
    <name evidence="1" type="ORF">COMA2_190091</name>
</gene>
<keyword evidence="2" id="KW-1185">Reference proteome</keyword>
<evidence type="ECO:0000313" key="2">
    <source>
        <dbReference type="Proteomes" id="UP000198736"/>
    </source>
</evidence>
<sequence length="213" mass="24113">MNEFISEDDLQTFEGWLKYQAIDTSMMTTEELTTWRYCFEETRKQRAASSKVGLMNLKTVPGENKYAVAVREGTDLFLVLWIRRNQKGEYFVLKPMSDRQLDLHSRHHHDGTLHHKVFKQKVLPAQKSQSFPIINGFTPKDTGAICDPKAFTGIVEVASGILGPRHGCIGVVLADSGSGLPDYTWAYEILTQTVFREVSPHVVVSIMRKKHSG</sequence>
<evidence type="ECO:0000313" key="1">
    <source>
        <dbReference type="EMBL" id="CUS34895.1"/>
    </source>
</evidence>
<dbReference type="RefSeq" id="WP_090896326.1">
    <property type="nucleotide sequence ID" value="NZ_CZPZ01000011.1"/>
</dbReference>